<dbReference type="Proteomes" id="UP000583929">
    <property type="component" value="Unassembled WGS sequence"/>
</dbReference>
<organism evidence="1 2">
    <name type="scientific">Cannabis sativa</name>
    <name type="common">Hemp</name>
    <name type="synonym">Marijuana</name>
    <dbReference type="NCBI Taxonomy" id="3483"/>
    <lineage>
        <taxon>Eukaryota</taxon>
        <taxon>Viridiplantae</taxon>
        <taxon>Streptophyta</taxon>
        <taxon>Embryophyta</taxon>
        <taxon>Tracheophyta</taxon>
        <taxon>Spermatophyta</taxon>
        <taxon>Magnoliopsida</taxon>
        <taxon>eudicotyledons</taxon>
        <taxon>Gunneridae</taxon>
        <taxon>Pentapetalae</taxon>
        <taxon>rosids</taxon>
        <taxon>fabids</taxon>
        <taxon>Rosales</taxon>
        <taxon>Cannabaceae</taxon>
        <taxon>Cannabis</taxon>
    </lineage>
</organism>
<proteinExistence type="predicted"/>
<accession>A0A7J6DZF1</accession>
<reference evidence="1 2" key="1">
    <citation type="journal article" date="2020" name="bioRxiv">
        <title>Sequence and annotation of 42 cannabis genomes reveals extensive copy number variation in cannabinoid synthesis and pathogen resistance genes.</title>
        <authorList>
            <person name="Mckernan K.J."/>
            <person name="Helbert Y."/>
            <person name="Kane L.T."/>
            <person name="Ebling H."/>
            <person name="Zhang L."/>
            <person name="Liu B."/>
            <person name="Eaton Z."/>
            <person name="Mclaughlin S."/>
            <person name="Kingan S."/>
            <person name="Baybayan P."/>
            <person name="Concepcion G."/>
            <person name="Jordan M."/>
            <person name="Riva A."/>
            <person name="Barbazuk W."/>
            <person name="Harkins T."/>
        </authorList>
    </citation>
    <scope>NUCLEOTIDE SEQUENCE [LARGE SCALE GENOMIC DNA]</scope>
    <source>
        <strain evidence="2">cv. Jamaican Lion 4</strain>
        <tissue evidence="1">Leaf</tissue>
    </source>
</reference>
<evidence type="ECO:0000313" key="2">
    <source>
        <dbReference type="Proteomes" id="UP000583929"/>
    </source>
</evidence>
<protein>
    <recommendedName>
        <fullName evidence="3">DUF4283 domain-containing protein</fullName>
    </recommendedName>
</protein>
<sequence>MSHDEATLTLTPCDSTVKSLSNLCLFGKVLSHVHVEESFIIDLVKNVWKRPALVVPAHPTTTNNNCFELIFEKVHDRNWALLKSPWNVRGELLLLKSWEPSVQNGFSFTHTRLWVQIHQLPVEFFSVTNGNKLGARVGNVVVVDLDEKNPTSWAKWLRVLVEINIEKPLFSGCFINVGNEAKKPTAPLRFSSSTARGLRLAHRAPPLIVHPAVGEDTVTGASSLAVALRKMKTTTRGPRSTHHNGTVAVWVPKAVAGVKEKGRAVKGKVAGVFSSELEKGSVHQPILVKEADNTDKKREFFKNKFENFRLKEGGELTVKEGVESSGPVSHSKELGVGPLCLGSLKNSGPLIHNTCLEEANFFTGPKNQCAAGSSLFISGGPCGLCEGPKGAIKLSGEKHEGPKGDFNLGATKHYGETSQPLVDVGRVENAVNDNPKAKFSLAQACVLQELAAFEINGNNKRKACLIDIGVQPTSETNERTTPVKKRKMGADSRSLGTFPKVALRRVKKVVRDYPRGVGPCIAPSDVSQADLERTI</sequence>
<dbReference type="InterPro" id="IPR040256">
    <property type="entry name" value="At4g02000-like"/>
</dbReference>
<dbReference type="PANTHER" id="PTHR31286">
    <property type="entry name" value="GLYCINE-RICH CELL WALL STRUCTURAL PROTEIN 1.8-LIKE"/>
    <property type="match status" value="1"/>
</dbReference>
<dbReference type="PANTHER" id="PTHR31286:SF167">
    <property type="entry name" value="OS09G0268800 PROTEIN"/>
    <property type="match status" value="1"/>
</dbReference>
<dbReference type="AlphaFoldDB" id="A0A7J6DZF1"/>
<comment type="caution">
    <text evidence="1">The sequence shown here is derived from an EMBL/GenBank/DDBJ whole genome shotgun (WGS) entry which is preliminary data.</text>
</comment>
<gene>
    <name evidence="1" type="ORF">G4B88_024817</name>
</gene>
<evidence type="ECO:0008006" key="3">
    <source>
        <dbReference type="Google" id="ProtNLM"/>
    </source>
</evidence>
<name>A0A7J6DZF1_CANSA</name>
<dbReference type="EMBL" id="JAATIQ010000556">
    <property type="protein sequence ID" value="KAF4351436.1"/>
    <property type="molecule type" value="Genomic_DNA"/>
</dbReference>
<evidence type="ECO:0000313" key="1">
    <source>
        <dbReference type="EMBL" id="KAF4351436.1"/>
    </source>
</evidence>
<keyword evidence="2" id="KW-1185">Reference proteome</keyword>